<protein>
    <submittedName>
        <fullName evidence="1">Uncharacterized protein</fullName>
    </submittedName>
</protein>
<proteinExistence type="predicted"/>
<reference evidence="2" key="1">
    <citation type="submission" date="2015-05" db="EMBL/GenBank/DDBJ databases">
        <authorList>
            <person name="Fogelqvist Johan"/>
        </authorList>
    </citation>
    <scope>NUCLEOTIDE SEQUENCE [LARGE SCALE GENOMIC DNA]</scope>
</reference>
<dbReference type="EMBL" id="CVQI01028335">
    <property type="protein sequence ID" value="CRK35892.1"/>
    <property type="molecule type" value="Genomic_DNA"/>
</dbReference>
<dbReference type="Proteomes" id="UP000045706">
    <property type="component" value="Unassembled WGS sequence"/>
</dbReference>
<evidence type="ECO:0000313" key="1">
    <source>
        <dbReference type="EMBL" id="CRK35892.1"/>
    </source>
</evidence>
<name>A0A0G4MP07_VERLO</name>
<organism evidence="1 2">
    <name type="scientific">Verticillium longisporum</name>
    <name type="common">Verticillium dahliae var. longisporum</name>
    <dbReference type="NCBI Taxonomy" id="100787"/>
    <lineage>
        <taxon>Eukaryota</taxon>
        <taxon>Fungi</taxon>
        <taxon>Dikarya</taxon>
        <taxon>Ascomycota</taxon>
        <taxon>Pezizomycotina</taxon>
        <taxon>Sordariomycetes</taxon>
        <taxon>Hypocreomycetidae</taxon>
        <taxon>Glomerellales</taxon>
        <taxon>Plectosphaerellaceae</taxon>
        <taxon>Verticillium</taxon>
    </lineage>
</organism>
<gene>
    <name evidence="1" type="ORF">BN1723_015029</name>
</gene>
<dbReference type="AlphaFoldDB" id="A0A0G4MP07"/>
<accession>A0A0G4MP07</accession>
<evidence type="ECO:0000313" key="2">
    <source>
        <dbReference type="Proteomes" id="UP000045706"/>
    </source>
</evidence>
<sequence length="93" mass="11154">MALRLVARAYRERMGLPVFDIHEWNIFSGLTWRSVTNFVGLEFVHLIIAGELWAMISSLSQLFHMTEEEWKEFEEMRRAEVQREREAIQRTEP</sequence>